<name>A0A7Z0DRP2_9ACTN</name>
<evidence type="ECO:0000313" key="2">
    <source>
        <dbReference type="EMBL" id="NYI80432.1"/>
    </source>
</evidence>
<dbReference type="Pfam" id="PF01471">
    <property type="entry name" value="PG_binding_1"/>
    <property type="match status" value="1"/>
</dbReference>
<dbReference type="InterPro" id="IPR036365">
    <property type="entry name" value="PGBD-like_sf"/>
</dbReference>
<keyword evidence="3" id="KW-1185">Reference proteome</keyword>
<accession>A0A7Z0DRP2</accession>
<dbReference type="InterPro" id="IPR036366">
    <property type="entry name" value="PGBDSf"/>
</dbReference>
<comment type="caution">
    <text evidence="2">The sequence shown here is derived from an EMBL/GenBank/DDBJ whole genome shotgun (WGS) entry which is preliminary data.</text>
</comment>
<dbReference type="Proteomes" id="UP000564496">
    <property type="component" value="Unassembled WGS sequence"/>
</dbReference>
<dbReference type="AlphaFoldDB" id="A0A7Z0DRP2"/>
<dbReference type="GO" id="GO:0016787">
    <property type="term" value="F:hydrolase activity"/>
    <property type="evidence" value="ECO:0007669"/>
    <property type="project" value="UniProtKB-KW"/>
</dbReference>
<dbReference type="RefSeq" id="WP_179660626.1">
    <property type="nucleotide sequence ID" value="NZ_JACBZR010000001.1"/>
</dbReference>
<feature type="domain" description="Peptidoglycan binding-like" evidence="1">
    <location>
        <begin position="63"/>
        <end position="98"/>
    </location>
</feature>
<dbReference type="InterPro" id="IPR002477">
    <property type="entry name" value="Peptidoglycan-bd-like"/>
</dbReference>
<dbReference type="Gene3D" id="1.10.101.10">
    <property type="entry name" value="PGBD-like superfamily/PGBD"/>
    <property type="match status" value="1"/>
</dbReference>
<proteinExistence type="predicted"/>
<evidence type="ECO:0000313" key="3">
    <source>
        <dbReference type="Proteomes" id="UP000564496"/>
    </source>
</evidence>
<dbReference type="EMBL" id="JACBZR010000001">
    <property type="protein sequence ID" value="NYI80432.1"/>
    <property type="molecule type" value="Genomic_DNA"/>
</dbReference>
<organism evidence="2 3">
    <name type="scientific">Nocardioides panzhihuensis</name>
    <dbReference type="NCBI Taxonomy" id="860243"/>
    <lineage>
        <taxon>Bacteria</taxon>
        <taxon>Bacillati</taxon>
        <taxon>Actinomycetota</taxon>
        <taxon>Actinomycetes</taxon>
        <taxon>Propionibacteriales</taxon>
        <taxon>Nocardioidaceae</taxon>
        <taxon>Nocardioides</taxon>
    </lineage>
</organism>
<sequence length="226" mass="23538">MRLRIGGLVAAAAVATSGLVGLDAGTAPAEAAVSCTISSPKTVRPGNTGNCVTLLQKVLGGLRADGSFGSATTARVKDYQKAKGLSADGIVGSRTWSKIKAGMSGAGTIISATSTANWYACVIVRGGQSIRYTVTNKRSTSWKQATITTSGSLANPLIRGTISSKRSRSTASNPSGFPKTYGTSAAYITYTGGTYFTNDSYGYDIPNRTVYRSFLRPCGKTSPVYW</sequence>
<keyword evidence="2" id="KW-0378">Hydrolase</keyword>
<dbReference type="SUPFAM" id="SSF47090">
    <property type="entry name" value="PGBD-like"/>
    <property type="match status" value="1"/>
</dbReference>
<evidence type="ECO:0000259" key="1">
    <source>
        <dbReference type="Pfam" id="PF01471"/>
    </source>
</evidence>
<gene>
    <name evidence="2" type="ORF">BJ988_005080</name>
</gene>
<protein>
    <submittedName>
        <fullName evidence="2">Peptidoglycan hydrolase-like protein with peptidoglycan-binding domain</fullName>
    </submittedName>
</protein>
<reference evidence="2 3" key="1">
    <citation type="submission" date="2020-07" db="EMBL/GenBank/DDBJ databases">
        <title>Sequencing the genomes of 1000 actinobacteria strains.</title>
        <authorList>
            <person name="Klenk H.-P."/>
        </authorList>
    </citation>
    <scope>NUCLEOTIDE SEQUENCE [LARGE SCALE GENOMIC DNA]</scope>
    <source>
        <strain evidence="2 3">DSM 26487</strain>
    </source>
</reference>